<name>J3YT23_9ENTR</name>
<proteinExistence type="predicted"/>
<reference evidence="1 2" key="1">
    <citation type="journal article" date="2012" name="Mol. Biol. Evol.">
        <title>Genome reduction and co-evolution between the primary and secondary bacterial symbionts of psyllids.</title>
        <authorList>
            <person name="Sloan D.B."/>
            <person name="Moran N.A."/>
        </authorList>
    </citation>
    <scope>NUCLEOTIDE SEQUENCE [LARGE SCALE GENOMIC DNA]</scope>
    <source>
        <strain evidence="1">Hcub_S</strain>
    </source>
</reference>
<dbReference type="KEGG" id="sehc:A35E_00234"/>
<accession>J3YT23</accession>
<dbReference type="STRING" id="134287.A35E_00234"/>
<organism evidence="1 2">
    <name type="scientific">secondary endosymbiont of Heteropsylla cubana</name>
    <dbReference type="NCBI Taxonomy" id="134287"/>
    <lineage>
        <taxon>Bacteria</taxon>
        <taxon>Pseudomonadati</taxon>
        <taxon>Pseudomonadota</taxon>
        <taxon>Gammaproteobacteria</taxon>
        <taxon>Enterobacterales</taxon>
        <taxon>Enterobacteriaceae</taxon>
        <taxon>aphid secondary symbionts</taxon>
    </lineage>
</organism>
<gene>
    <name evidence="1" type="ORF">A35E_00234</name>
</gene>
<dbReference type="EMBL" id="CP003547">
    <property type="protein sequence ID" value="AFP85543.1"/>
    <property type="molecule type" value="Genomic_DNA"/>
</dbReference>
<evidence type="ECO:0000313" key="1">
    <source>
        <dbReference type="EMBL" id="AFP85543.1"/>
    </source>
</evidence>
<dbReference type="Proteomes" id="UP000003937">
    <property type="component" value="Chromosome"/>
</dbReference>
<dbReference type="HOGENOM" id="CLU_2939194_0_0_6"/>
<sequence>MATGFYDCTENVFNQLINEHDFRISTLSLLLKIYQATSEWLKEIETAEKLVKLGKKNNTG</sequence>
<protein>
    <submittedName>
        <fullName evidence="1">Uncharacterized protein</fullName>
    </submittedName>
</protein>
<keyword evidence="2" id="KW-1185">Reference proteome</keyword>
<evidence type="ECO:0000313" key="2">
    <source>
        <dbReference type="Proteomes" id="UP000003937"/>
    </source>
</evidence>
<dbReference type="AlphaFoldDB" id="J3YT23"/>